<accession>A0A673BHL8</accession>
<keyword evidence="6" id="KW-0479">Metal-binding</keyword>
<dbReference type="Ensembl" id="ENSSORT00005043134.1">
    <property type="protein sequence ID" value="ENSSORP00005042061.1"/>
    <property type="gene ID" value="ENSSORG00005019505.1"/>
</dbReference>
<feature type="transmembrane region" description="Helical" evidence="9">
    <location>
        <begin position="192"/>
        <end position="215"/>
    </location>
</feature>
<evidence type="ECO:0000256" key="3">
    <source>
        <dbReference type="ARBA" id="ARBA00022692"/>
    </source>
</evidence>
<feature type="binding site" evidence="6">
    <location>
        <position position="426"/>
    </location>
    <ligand>
        <name>Na(+)</name>
        <dbReference type="ChEBI" id="CHEBI:29101"/>
        <label>1</label>
    </ligand>
</feature>
<feature type="transmembrane region" description="Helical" evidence="9">
    <location>
        <begin position="303"/>
        <end position="324"/>
    </location>
</feature>
<reference evidence="10" key="2">
    <citation type="submission" date="2025-08" db="UniProtKB">
        <authorList>
            <consortium name="Ensembl"/>
        </authorList>
    </citation>
    <scope>IDENTIFICATION</scope>
</reference>
<keyword evidence="11" id="KW-1185">Reference proteome</keyword>
<dbReference type="PRINTS" id="PR00176">
    <property type="entry name" value="NANEUSMPORT"/>
</dbReference>
<dbReference type="Proteomes" id="UP000472271">
    <property type="component" value="Chromosome 11"/>
</dbReference>
<dbReference type="AlphaFoldDB" id="A0A673BHL8"/>
<feature type="transmembrane region" description="Helical" evidence="9">
    <location>
        <begin position="487"/>
        <end position="510"/>
    </location>
</feature>
<feature type="transmembrane region" description="Helical" evidence="9">
    <location>
        <begin position="456"/>
        <end position="481"/>
    </location>
</feature>
<dbReference type="InParanoid" id="A0A673BHL8"/>
<evidence type="ECO:0000256" key="6">
    <source>
        <dbReference type="PIRSR" id="PIRSR600175-1"/>
    </source>
</evidence>
<dbReference type="PANTHER" id="PTHR11616:SF285">
    <property type="entry name" value="TRANSPORTER"/>
    <property type="match status" value="1"/>
</dbReference>
<evidence type="ECO:0000313" key="11">
    <source>
        <dbReference type="Proteomes" id="UP000472271"/>
    </source>
</evidence>
<comment type="subcellular location">
    <subcellularLocation>
        <location evidence="1">Membrane</location>
        <topology evidence="1">Multi-pass membrane protein</topology>
    </subcellularLocation>
</comment>
<dbReference type="GO" id="GO:0035725">
    <property type="term" value="P:sodium ion transmembrane transport"/>
    <property type="evidence" value="ECO:0007669"/>
    <property type="project" value="TreeGrafter"/>
</dbReference>
<name>A0A673BHL8_9TELE</name>
<protein>
    <recommendedName>
        <fullName evidence="7">Transporter</fullName>
    </recommendedName>
</protein>
<feature type="binding site" evidence="6">
    <location>
        <position position="53"/>
    </location>
    <ligand>
        <name>Na(+)</name>
        <dbReference type="ChEBI" id="CHEBI:29101"/>
        <label>1</label>
    </ligand>
</feature>
<feature type="region of interest" description="Disordered" evidence="8">
    <location>
        <begin position="1"/>
        <end position="28"/>
    </location>
</feature>
<dbReference type="GO" id="GO:0046872">
    <property type="term" value="F:metal ion binding"/>
    <property type="evidence" value="ECO:0007669"/>
    <property type="project" value="UniProtKB-KW"/>
</dbReference>
<keyword evidence="2 7" id="KW-0813">Transport</keyword>
<evidence type="ECO:0000256" key="2">
    <source>
        <dbReference type="ARBA" id="ARBA00022448"/>
    </source>
</evidence>
<feature type="transmembrane region" description="Helical" evidence="9">
    <location>
        <begin position="112"/>
        <end position="140"/>
    </location>
</feature>
<dbReference type="PROSITE" id="PS00610">
    <property type="entry name" value="NA_NEUROTRAN_SYMP_1"/>
    <property type="match status" value="1"/>
</dbReference>
<dbReference type="PANTHER" id="PTHR11616">
    <property type="entry name" value="SODIUM/CHLORIDE DEPENDENT TRANSPORTER"/>
    <property type="match status" value="1"/>
</dbReference>
<gene>
    <name evidence="10" type="primary">LOC115428146</name>
</gene>
<feature type="transmembrane region" description="Helical" evidence="9">
    <location>
        <begin position="580"/>
        <end position="613"/>
    </location>
</feature>
<dbReference type="GO" id="GO:0015293">
    <property type="term" value="F:symporter activity"/>
    <property type="evidence" value="ECO:0007669"/>
    <property type="project" value="UniProtKB-KW"/>
</dbReference>
<feature type="transmembrane region" description="Helical" evidence="9">
    <location>
        <begin position="222"/>
        <end position="242"/>
    </location>
</feature>
<keyword evidence="4 9" id="KW-1133">Transmembrane helix</keyword>
<feature type="compositionally biased region" description="Basic and acidic residues" evidence="8">
    <location>
        <begin position="14"/>
        <end position="28"/>
    </location>
</feature>
<feature type="binding site" evidence="6">
    <location>
        <position position="46"/>
    </location>
    <ligand>
        <name>Na(+)</name>
        <dbReference type="ChEBI" id="CHEBI:29101"/>
        <label>1</label>
    </ligand>
</feature>
<feature type="transmembrane region" description="Helical" evidence="9">
    <location>
        <begin position="274"/>
        <end position="291"/>
    </location>
</feature>
<dbReference type="GO" id="GO:0015175">
    <property type="term" value="F:neutral L-amino acid transmembrane transporter activity"/>
    <property type="evidence" value="ECO:0007669"/>
    <property type="project" value="TreeGrafter"/>
</dbReference>
<evidence type="ECO:0000256" key="1">
    <source>
        <dbReference type="ARBA" id="ARBA00004141"/>
    </source>
</evidence>
<reference evidence="10" key="1">
    <citation type="submission" date="2019-06" db="EMBL/GenBank/DDBJ databases">
        <authorList>
            <consortium name="Wellcome Sanger Institute Data Sharing"/>
        </authorList>
    </citation>
    <scope>NUCLEOTIDE SEQUENCE [LARGE SCALE GENOMIC DNA]</scope>
</reference>
<feature type="transmembrane region" description="Helical" evidence="9">
    <location>
        <begin position="531"/>
        <end position="550"/>
    </location>
</feature>
<keyword evidence="6" id="KW-0915">Sodium</keyword>
<feature type="binding site" evidence="6">
    <location>
        <position position="277"/>
    </location>
    <ligand>
        <name>Na(+)</name>
        <dbReference type="ChEBI" id="CHEBI:29101"/>
        <label>1</label>
    </ligand>
</feature>
<evidence type="ECO:0000313" key="10">
    <source>
        <dbReference type="Ensembl" id="ENSSORP00005042061.1"/>
    </source>
</evidence>
<reference evidence="10" key="3">
    <citation type="submission" date="2025-09" db="UniProtKB">
        <authorList>
            <consortium name="Ensembl"/>
        </authorList>
    </citation>
    <scope>IDENTIFICATION</scope>
</reference>
<dbReference type="InterPro" id="IPR000175">
    <property type="entry name" value="Na/ntran_symport"/>
</dbReference>
<dbReference type="PROSITE" id="PS00754">
    <property type="entry name" value="NA_NEUROTRAN_SYMP_2"/>
    <property type="match status" value="1"/>
</dbReference>
<keyword evidence="7" id="KW-0769">Symport</keyword>
<dbReference type="PROSITE" id="PS50267">
    <property type="entry name" value="NA_NEUROTRAN_SYMP_3"/>
    <property type="match status" value="1"/>
</dbReference>
<evidence type="ECO:0000256" key="5">
    <source>
        <dbReference type="ARBA" id="ARBA00023136"/>
    </source>
</evidence>
<dbReference type="InterPro" id="IPR037272">
    <property type="entry name" value="SNS_sf"/>
</dbReference>
<proteinExistence type="inferred from homology"/>
<dbReference type="Pfam" id="PF00209">
    <property type="entry name" value="SNF"/>
    <property type="match status" value="1"/>
</dbReference>
<feature type="transmembrane region" description="Helical" evidence="9">
    <location>
        <begin position="69"/>
        <end position="91"/>
    </location>
</feature>
<evidence type="ECO:0000256" key="8">
    <source>
        <dbReference type="SAM" id="MobiDB-lite"/>
    </source>
</evidence>
<feature type="transmembrane region" description="Helical" evidence="9">
    <location>
        <begin position="414"/>
        <end position="435"/>
    </location>
</feature>
<dbReference type="GO" id="GO:0031526">
    <property type="term" value="C:brush border membrane"/>
    <property type="evidence" value="ECO:0007669"/>
    <property type="project" value="TreeGrafter"/>
</dbReference>
<feature type="transmembrane region" description="Helical" evidence="9">
    <location>
        <begin position="40"/>
        <end position="57"/>
    </location>
</feature>
<evidence type="ECO:0000256" key="9">
    <source>
        <dbReference type="SAM" id="Phobius"/>
    </source>
</evidence>
<organism evidence="10 11">
    <name type="scientific">Sphaeramia orbicularis</name>
    <name type="common">orbiculate cardinalfish</name>
    <dbReference type="NCBI Taxonomy" id="375764"/>
    <lineage>
        <taxon>Eukaryota</taxon>
        <taxon>Metazoa</taxon>
        <taxon>Chordata</taxon>
        <taxon>Craniata</taxon>
        <taxon>Vertebrata</taxon>
        <taxon>Euteleostomi</taxon>
        <taxon>Actinopterygii</taxon>
        <taxon>Neopterygii</taxon>
        <taxon>Teleostei</taxon>
        <taxon>Neoteleostei</taxon>
        <taxon>Acanthomorphata</taxon>
        <taxon>Gobiaria</taxon>
        <taxon>Kurtiformes</taxon>
        <taxon>Apogonoidei</taxon>
        <taxon>Apogonidae</taxon>
        <taxon>Apogoninae</taxon>
        <taxon>Sphaeramia</taxon>
    </lineage>
</organism>
<evidence type="ECO:0000256" key="4">
    <source>
        <dbReference type="ARBA" id="ARBA00022989"/>
    </source>
</evidence>
<keyword evidence="5 9" id="KW-0472">Membrane</keyword>
<sequence>MKLVLPNPGLDQRIPNHEDLDRMEKEEVDDRPKWDNKAQYILTCVGFCIGLGNVWRFPYLCQSHGGGAFLIPFLILLVLEGMPLLLMEFAIGQRIRKGSVGVWRAINPYLTGIGIASMLVSYLITLYYNTIIAWIMWYLFNSFQDPLPWTQCPLNENRTGYVPECQQSSTMDYYFYRVTLNSSASIADSGGLHWPIILCLLAAWTVICICCIRGISTSGKAVYVTAILPYIVLAIFLIRGLTLRGSLSGIKFLFTPDLNELINPATWLDAGAQVFYSFGLAWGGLISFSSYNSVHNNCMQDAVILSAVTAVTSVYAAAVTYTIIGFRATEKYDACISENIRTLLNTFELPEGNITTSNYDEAFNRLNSSHPDTILQLDIEICNMHKLLSEGVEGTGLAFIVFTEAITKMPGSPAWAVLFFAMLLCLGLSTLFGSMEGVVVPLKDLGVFPKKWPHEAVMGITCIVSFILTLLFALQSGIYWVTLFDDFAGSVPLLAIGLVEMIAVVYIYGADRFNEDIRFMIGRKPNIFWQVTWRVISPLIILVILVFYLVTQAQEELTHLVWDPDSEEFPSLSSVPYPSWINIIIFLLAGVPSLTIPVYALCRLIFVSLCLILTHKVQMFRLKMQSSKAPTRGRLHTYGKPMSSDIGCIIYTR</sequence>
<dbReference type="SUPFAM" id="SSF161070">
    <property type="entry name" value="SNF-like"/>
    <property type="match status" value="1"/>
</dbReference>
<comment type="similarity">
    <text evidence="7">Belongs to the sodium:neurotransmitter symporter (SNF) (TC 2.A.22) family.</text>
</comment>
<keyword evidence="3 7" id="KW-0812">Transmembrane</keyword>
<evidence type="ECO:0000256" key="7">
    <source>
        <dbReference type="RuleBase" id="RU003732"/>
    </source>
</evidence>